<dbReference type="Proteomes" id="UP000523079">
    <property type="component" value="Unassembled WGS sequence"/>
</dbReference>
<dbReference type="AlphaFoldDB" id="A0A7W3P5M0"/>
<accession>A0A7W3P5M0</accession>
<keyword evidence="2" id="KW-0472">Membrane</keyword>
<keyword evidence="2" id="KW-0812">Transmembrane</keyword>
<feature type="transmembrane region" description="Helical" evidence="2">
    <location>
        <begin position="50"/>
        <end position="73"/>
    </location>
</feature>
<organism evidence="3 4">
    <name type="scientific">Microlunatus kandeliicorticis</name>
    <dbReference type="NCBI Taxonomy" id="1759536"/>
    <lineage>
        <taxon>Bacteria</taxon>
        <taxon>Bacillati</taxon>
        <taxon>Actinomycetota</taxon>
        <taxon>Actinomycetes</taxon>
        <taxon>Propionibacteriales</taxon>
        <taxon>Propionibacteriaceae</taxon>
        <taxon>Microlunatus</taxon>
    </lineage>
</organism>
<comment type="caution">
    <text evidence="3">The sequence shown here is derived from an EMBL/GenBank/DDBJ whole genome shotgun (WGS) entry which is preliminary data.</text>
</comment>
<proteinExistence type="predicted"/>
<sequence>MVALGVVLLVLVAAFTLVIVINGLDPMTLDSSGLLQLSLFGARIPANELGLFGSGAVAMLVLIIALALIRAGLRRGAARRRQQRTLLKAASGQAAADAERKPASKRSYPGRPGAPDEAGREPEHR</sequence>
<protein>
    <submittedName>
        <fullName evidence="3">Uncharacterized protein YjeT (DUF2065 family)</fullName>
    </submittedName>
</protein>
<evidence type="ECO:0000256" key="2">
    <source>
        <dbReference type="SAM" id="Phobius"/>
    </source>
</evidence>
<dbReference type="RefSeq" id="WP_182559536.1">
    <property type="nucleotide sequence ID" value="NZ_JACGWT010000002.1"/>
</dbReference>
<evidence type="ECO:0000313" key="3">
    <source>
        <dbReference type="EMBL" id="MBA8794007.1"/>
    </source>
</evidence>
<reference evidence="3 4" key="1">
    <citation type="submission" date="2020-07" db="EMBL/GenBank/DDBJ databases">
        <title>Sequencing the genomes of 1000 actinobacteria strains.</title>
        <authorList>
            <person name="Klenk H.-P."/>
        </authorList>
    </citation>
    <scope>NUCLEOTIDE SEQUENCE [LARGE SCALE GENOMIC DNA]</scope>
    <source>
        <strain evidence="3 4">DSM 100723</strain>
    </source>
</reference>
<keyword evidence="4" id="KW-1185">Reference proteome</keyword>
<gene>
    <name evidence="3" type="ORF">FHX74_001612</name>
</gene>
<keyword evidence="2" id="KW-1133">Transmembrane helix</keyword>
<evidence type="ECO:0000256" key="1">
    <source>
        <dbReference type="SAM" id="MobiDB-lite"/>
    </source>
</evidence>
<name>A0A7W3P5M0_9ACTN</name>
<feature type="region of interest" description="Disordered" evidence="1">
    <location>
        <begin position="84"/>
        <end position="125"/>
    </location>
</feature>
<dbReference type="EMBL" id="JACGWT010000002">
    <property type="protein sequence ID" value="MBA8794007.1"/>
    <property type="molecule type" value="Genomic_DNA"/>
</dbReference>
<evidence type="ECO:0000313" key="4">
    <source>
        <dbReference type="Proteomes" id="UP000523079"/>
    </source>
</evidence>